<dbReference type="GO" id="GO:0006457">
    <property type="term" value="P:protein folding"/>
    <property type="evidence" value="ECO:0007669"/>
    <property type="project" value="InterPro"/>
</dbReference>
<dbReference type="Proteomes" id="UP000617681">
    <property type="component" value="Chromosome"/>
</dbReference>
<dbReference type="GO" id="GO:0000774">
    <property type="term" value="F:adenyl-nucleotide exchange factor activity"/>
    <property type="evidence" value="ECO:0007669"/>
    <property type="project" value="InterPro"/>
</dbReference>
<keyword evidence="1" id="KW-0143">Chaperone</keyword>
<dbReference type="Gene3D" id="2.30.22.10">
    <property type="entry name" value="Head domain of nucleotide exchange factor GrpE"/>
    <property type="match status" value="1"/>
</dbReference>
<dbReference type="GO" id="GO:0042803">
    <property type="term" value="F:protein homodimerization activity"/>
    <property type="evidence" value="ECO:0007669"/>
    <property type="project" value="InterPro"/>
</dbReference>
<feature type="compositionally biased region" description="Polar residues" evidence="2">
    <location>
        <begin position="39"/>
        <end position="53"/>
    </location>
</feature>
<evidence type="ECO:0000256" key="2">
    <source>
        <dbReference type="SAM" id="MobiDB-lite"/>
    </source>
</evidence>
<evidence type="ECO:0000313" key="3">
    <source>
        <dbReference type="EMBL" id="QRP70568.1"/>
    </source>
</evidence>
<dbReference type="InterPro" id="IPR009012">
    <property type="entry name" value="GrpE_head"/>
</dbReference>
<feature type="region of interest" description="Disordered" evidence="2">
    <location>
        <begin position="1"/>
        <end position="53"/>
    </location>
</feature>
<sequence>MNEKSASGDMSDVPPDQTHCGAENDADGHSDASVGEQGEQASQTISIDSPTNSGVSGIGYDEIIERLNVVDKGIKQFHERATKLEEINFRMNESVVSLRRQSDRSLLKPAFTQLASLAAEARQFGLTAAETDQNAFNSFADSIEDIFSLYDLFSVDAAVGDKFDASKHTAIQRKDTDDEELDATIARVTRQGYSYSGDSRTFIPAQVAVWRYQPTDKADS</sequence>
<accession>A0AAX1L8N6</accession>
<name>A0AAX1L8N6_9CORY</name>
<evidence type="ECO:0000256" key="1">
    <source>
        <dbReference type="ARBA" id="ARBA00023186"/>
    </source>
</evidence>
<proteinExistence type="predicted"/>
<dbReference type="InterPro" id="IPR000740">
    <property type="entry name" value="GrpE"/>
</dbReference>
<dbReference type="EMBL" id="CP069534">
    <property type="protein sequence ID" value="QRP70568.1"/>
    <property type="molecule type" value="Genomic_DNA"/>
</dbReference>
<protein>
    <submittedName>
        <fullName evidence="3">Nucleotide exchange factor GrpE</fullName>
    </submittedName>
</protein>
<dbReference type="SUPFAM" id="SSF51064">
    <property type="entry name" value="Head domain of nucleotide exchange factor GrpE"/>
    <property type="match status" value="1"/>
</dbReference>
<dbReference type="GO" id="GO:0051087">
    <property type="term" value="F:protein-folding chaperone binding"/>
    <property type="evidence" value="ECO:0007669"/>
    <property type="project" value="InterPro"/>
</dbReference>
<dbReference type="RefSeq" id="WP_005394485.1">
    <property type="nucleotide sequence ID" value="NZ_CP069534.1"/>
</dbReference>
<reference evidence="3" key="1">
    <citation type="submission" date="2021-02" db="EMBL/GenBank/DDBJ databases">
        <title>FDA dAtabase for Regulatory Grade micrObial Sequences (FDA-ARGOS): Supporting development and validation of Infectious Disease Dx tests.</title>
        <authorList>
            <person name="Sproer C."/>
            <person name="Gronow S."/>
            <person name="Severitt S."/>
            <person name="Schroder I."/>
            <person name="Tallon L."/>
            <person name="Sadzewicz L."/>
            <person name="Zhao X."/>
            <person name="Boylan J."/>
            <person name="Ott S."/>
            <person name="Bowen H."/>
            <person name="Vavikolanu K."/>
            <person name="Mehta A."/>
            <person name="Aluvathingal J."/>
            <person name="Nadendla S."/>
            <person name="Lowell S."/>
            <person name="Myers T."/>
            <person name="Yan Y."/>
            <person name="Sichtig H."/>
        </authorList>
    </citation>
    <scope>NUCLEOTIDE SEQUENCE</scope>
    <source>
        <strain evidence="3">FDAARGOS_1191</strain>
    </source>
</reference>
<dbReference type="Pfam" id="PF01025">
    <property type="entry name" value="GrpE"/>
    <property type="match status" value="1"/>
</dbReference>
<dbReference type="AlphaFoldDB" id="A0AAX1L8N6"/>
<evidence type="ECO:0000313" key="4">
    <source>
        <dbReference type="Proteomes" id="UP000617681"/>
    </source>
</evidence>
<gene>
    <name evidence="3" type="primary">grpE</name>
    <name evidence="3" type="ORF">I6J21_12680</name>
</gene>
<organism evidence="3 4">
    <name type="scientific">Corynebacterium glucuronolyticum</name>
    <dbReference type="NCBI Taxonomy" id="39791"/>
    <lineage>
        <taxon>Bacteria</taxon>
        <taxon>Bacillati</taxon>
        <taxon>Actinomycetota</taxon>
        <taxon>Actinomycetes</taxon>
        <taxon>Mycobacteriales</taxon>
        <taxon>Corynebacteriaceae</taxon>
        <taxon>Corynebacterium</taxon>
    </lineage>
</organism>